<dbReference type="Proteomes" id="UP000283210">
    <property type="component" value="Chromosome 2"/>
</dbReference>
<gene>
    <name evidence="4" type="ORF">OJAV_G00015080</name>
</gene>
<evidence type="ECO:0000313" key="5">
    <source>
        <dbReference type="Proteomes" id="UP000283210"/>
    </source>
</evidence>
<evidence type="ECO:0000313" key="4">
    <source>
        <dbReference type="EMBL" id="RVE75253.1"/>
    </source>
</evidence>
<evidence type="ECO:0000256" key="3">
    <source>
        <dbReference type="PROSITE-ProRule" id="PRU00023"/>
    </source>
</evidence>
<dbReference type="InterPro" id="IPR036770">
    <property type="entry name" value="Ankyrin_rpt-contain_sf"/>
</dbReference>
<dbReference type="AlphaFoldDB" id="A0A437DJN6"/>
<dbReference type="PANTHER" id="PTHR24124">
    <property type="entry name" value="ANKYRIN REPEAT FAMILY A"/>
    <property type="match status" value="1"/>
</dbReference>
<dbReference type="EMBL" id="CM012438">
    <property type="protein sequence ID" value="RVE75253.1"/>
    <property type="molecule type" value="Genomic_DNA"/>
</dbReference>
<dbReference type="InterPro" id="IPR002110">
    <property type="entry name" value="Ankyrin_rpt"/>
</dbReference>
<dbReference type="PROSITE" id="PS50297">
    <property type="entry name" value="ANK_REP_REGION"/>
    <property type="match status" value="1"/>
</dbReference>
<evidence type="ECO:0000256" key="2">
    <source>
        <dbReference type="ARBA" id="ARBA00023043"/>
    </source>
</evidence>
<organism evidence="4 5">
    <name type="scientific">Oryzias javanicus</name>
    <name type="common">Javanese ricefish</name>
    <name type="synonym">Aplocheilus javanicus</name>
    <dbReference type="NCBI Taxonomy" id="123683"/>
    <lineage>
        <taxon>Eukaryota</taxon>
        <taxon>Metazoa</taxon>
        <taxon>Chordata</taxon>
        <taxon>Craniata</taxon>
        <taxon>Vertebrata</taxon>
        <taxon>Euteleostomi</taxon>
        <taxon>Actinopterygii</taxon>
        <taxon>Neopterygii</taxon>
        <taxon>Teleostei</taxon>
        <taxon>Neoteleostei</taxon>
        <taxon>Acanthomorphata</taxon>
        <taxon>Ovalentaria</taxon>
        <taxon>Atherinomorphae</taxon>
        <taxon>Beloniformes</taxon>
        <taxon>Adrianichthyidae</taxon>
        <taxon>Oryziinae</taxon>
        <taxon>Oryzias</taxon>
    </lineage>
</organism>
<accession>A0A437DJN6</accession>
<protein>
    <submittedName>
        <fullName evidence="4">Uncharacterized protein</fullName>
    </submittedName>
</protein>
<dbReference type="SMART" id="SM00248">
    <property type="entry name" value="ANK"/>
    <property type="match status" value="4"/>
</dbReference>
<keyword evidence="5" id="KW-1185">Reference proteome</keyword>
<dbReference type="Pfam" id="PF12796">
    <property type="entry name" value="Ank_2"/>
    <property type="match status" value="1"/>
</dbReference>
<keyword evidence="1" id="KW-0677">Repeat</keyword>
<dbReference type="PANTHER" id="PTHR24124:SF5">
    <property type="entry name" value="NF-KAPPA-B INHIBITOR ZETA"/>
    <property type="match status" value="1"/>
</dbReference>
<keyword evidence="2 3" id="KW-0040">ANK repeat</keyword>
<dbReference type="Gene3D" id="1.25.40.20">
    <property type="entry name" value="Ankyrin repeat-containing domain"/>
    <property type="match status" value="1"/>
</dbReference>
<name>A0A437DJN6_ORYJA</name>
<dbReference type="SUPFAM" id="SSF48403">
    <property type="entry name" value="Ankyrin repeat"/>
    <property type="match status" value="1"/>
</dbReference>
<reference evidence="4 5" key="1">
    <citation type="submission" date="2018-11" db="EMBL/GenBank/DDBJ databases">
        <authorList>
            <person name="Lopez-Roques C."/>
            <person name="Donnadieu C."/>
            <person name="Bouchez O."/>
            <person name="Klopp C."/>
            <person name="Cabau C."/>
            <person name="Zahm M."/>
        </authorList>
    </citation>
    <scope>NUCLEOTIDE SEQUENCE [LARGE SCALE GENOMIC DNA]</scope>
    <source>
        <strain evidence="4">RS831</strain>
        <tissue evidence="4">Whole body</tissue>
    </source>
</reference>
<dbReference type="OrthoDB" id="341259at2759"/>
<feature type="repeat" description="ANK" evidence="3">
    <location>
        <begin position="174"/>
        <end position="206"/>
    </location>
</feature>
<proteinExistence type="predicted"/>
<dbReference type="GO" id="GO:0005634">
    <property type="term" value="C:nucleus"/>
    <property type="evidence" value="ECO:0007669"/>
    <property type="project" value="TreeGrafter"/>
</dbReference>
<sequence length="290" mass="32606">MLDQILNEHRDFGFYHNYEDYSPISEPISPDPIQQFPKKSTVKEMLKLRRQQFNSEHNFTSGNCDVFPNKQTSPQLACLTPPMTPNPVEQYPVSPPEIVCAPTTHEEVRMTLFHWQIQQEAKKIEMMPAELLNKQDSDGDTYLHIAVAQGRRALAYVLAAKMAGFGTLDIKEHNGQTALQVAAVSNQHLLLQDLLTHGAQINTTDMWGRSPLHVCAEKGHYQSLESIYKTLKGSGQTFDVEKTNYDGLTPLHVAVLSHNAVVKEIRITGKPLQVYDIRAGAEEALLHGEH</sequence>
<reference evidence="4 5" key="2">
    <citation type="submission" date="2019-01" db="EMBL/GenBank/DDBJ databases">
        <title>A chromosome length genome reference of the Java medaka (oryzias javanicus).</title>
        <authorList>
            <person name="Herpin A."/>
            <person name="Takehana Y."/>
            <person name="Naruse K."/>
            <person name="Ansai S."/>
            <person name="Kawaguchi M."/>
        </authorList>
    </citation>
    <scope>NUCLEOTIDE SEQUENCE [LARGE SCALE GENOMIC DNA]</scope>
    <source>
        <strain evidence="4">RS831</strain>
        <tissue evidence="4">Whole body</tissue>
    </source>
</reference>
<dbReference type="PROSITE" id="PS50088">
    <property type="entry name" value="ANK_REPEAT"/>
    <property type="match status" value="1"/>
</dbReference>
<dbReference type="GO" id="GO:0010468">
    <property type="term" value="P:regulation of gene expression"/>
    <property type="evidence" value="ECO:0007669"/>
    <property type="project" value="TreeGrafter"/>
</dbReference>
<evidence type="ECO:0000256" key="1">
    <source>
        <dbReference type="ARBA" id="ARBA00022737"/>
    </source>
</evidence>